<accession>A0ABV0QTJ0</accession>
<comment type="caution">
    <text evidence="1">The sequence shown here is derived from an EMBL/GenBank/DDBJ whole genome shotgun (WGS) entry which is preliminary data.</text>
</comment>
<name>A0ABV0QTJ0_9TELE</name>
<evidence type="ECO:0000313" key="2">
    <source>
        <dbReference type="Proteomes" id="UP001434883"/>
    </source>
</evidence>
<sequence length="122" mass="13712">LFETHRVKFYMLNEVSEMIGQHGQSCGQTCASSEQTNVEEVFAGGDVVTFPFPPRNNKKVNIPHWQMAHVQDCLTIFLLFCSCPLYRSEEVVAVASMNYDPIVSRVAEVLGSGKTIKKRDVE</sequence>
<evidence type="ECO:0000313" key="1">
    <source>
        <dbReference type="EMBL" id="MEQ2198863.1"/>
    </source>
</evidence>
<feature type="non-terminal residue" evidence="1">
    <location>
        <position position="1"/>
    </location>
</feature>
<dbReference type="Proteomes" id="UP001434883">
    <property type="component" value="Unassembled WGS sequence"/>
</dbReference>
<organism evidence="1 2">
    <name type="scientific">Xenoophorus captivus</name>
    <dbReference type="NCBI Taxonomy" id="1517983"/>
    <lineage>
        <taxon>Eukaryota</taxon>
        <taxon>Metazoa</taxon>
        <taxon>Chordata</taxon>
        <taxon>Craniata</taxon>
        <taxon>Vertebrata</taxon>
        <taxon>Euteleostomi</taxon>
        <taxon>Actinopterygii</taxon>
        <taxon>Neopterygii</taxon>
        <taxon>Teleostei</taxon>
        <taxon>Neoteleostei</taxon>
        <taxon>Acanthomorphata</taxon>
        <taxon>Ovalentaria</taxon>
        <taxon>Atherinomorphae</taxon>
        <taxon>Cyprinodontiformes</taxon>
        <taxon>Goodeidae</taxon>
        <taxon>Xenoophorus</taxon>
    </lineage>
</organism>
<proteinExistence type="predicted"/>
<keyword evidence="2" id="KW-1185">Reference proteome</keyword>
<reference evidence="1 2" key="1">
    <citation type="submission" date="2021-06" db="EMBL/GenBank/DDBJ databases">
        <authorList>
            <person name="Palmer J.M."/>
        </authorList>
    </citation>
    <scope>NUCLEOTIDE SEQUENCE [LARGE SCALE GENOMIC DNA]</scope>
    <source>
        <strain evidence="1 2">XC_2019</strain>
        <tissue evidence="1">Muscle</tissue>
    </source>
</reference>
<dbReference type="EMBL" id="JAHRIN010020988">
    <property type="protein sequence ID" value="MEQ2198863.1"/>
    <property type="molecule type" value="Genomic_DNA"/>
</dbReference>
<gene>
    <name evidence="1" type="ORF">XENOCAPTIV_019672</name>
</gene>
<protein>
    <submittedName>
        <fullName evidence="1">Uncharacterized protein</fullName>
    </submittedName>
</protein>
<dbReference type="Gene3D" id="3.50.50.60">
    <property type="entry name" value="FAD/NAD(P)-binding domain"/>
    <property type="match status" value="1"/>
</dbReference>
<dbReference type="InterPro" id="IPR036188">
    <property type="entry name" value="FAD/NAD-bd_sf"/>
</dbReference>